<dbReference type="PANTHER" id="PTHR43194:SF2">
    <property type="entry name" value="PEROXISOMAL MEMBRANE PROTEIN LPX1"/>
    <property type="match status" value="1"/>
</dbReference>
<dbReference type="Proteomes" id="UP000182769">
    <property type="component" value="Unassembled WGS sequence"/>
</dbReference>
<dbReference type="PANTHER" id="PTHR43194">
    <property type="entry name" value="HYDROLASE ALPHA/BETA FOLD FAMILY"/>
    <property type="match status" value="1"/>
</dbReference>
<dbReference type="Gene3D" id="3.40.50.1820">
    <property type="entry name" value="alpha/beta hydrolase"/>
    <property type="match status" value="1"/>
</dbReference>
<dbReference type="InterPro" id="IPR050228">
    <property type="entry name" value="Carboxylesterase_BioH"/>
</dbReference>
<keyword evidence="3" id="KW-1185">Reference proteome</keyword>
<dbReference type="AlphaFoldDB" id="A0A0K6IIR7"/>
<proteinExistence type="predicted"/>
<evidence type="ECO:0000313" key="3">
    <source>
        <dbReference type="Proteomes" id="UP000182769"/>
    </source>
</evidence>
<dbReference type="InterPro" id="IPR029058">
    <property type="entry name" value="AB_hydrolase_fold"/>
</dbReference>
<name>A0A0K6IIR7_9GAMM</name>
<dbReference type="InterPro" id="IPR000073">
    <property type="entry name" value="AB_hydrolase_1"/>
</dbReference>
<sequence>MRTPIETEVFGNPNYPAIFLVPGWAMPKEVFHEVAKLLSESFYVVLANLPGVSVDPNWHKANRFGPNYDIDALAEQLIRAAPKPCWWIGWSLGGMVANYIAARRSSCVKGVISVASAPKFVASSDWPMGMAQETYTQFFDLVKQYPEKGLRRFLSLQTQGAQDPKALTKMLAGLQPKELIDPEALIRGLALLETLDVRREIALLDLPNLHVFGVNDALVAEAKVVQAMPSNPLQTIVSLPNMAHQPFLEAPSQFVALVTQYINDNTFL</sequence>
<dbReference type="OrthoDB" id="9780744at2"/>
<accession>A0A0K6IIR7</accession>
<evidence type="ECO:0000313" key="2">
    <source>
        <dbReference type="EMBL" id="CUB03000.1"/>
    </source>
</evidence>
<dbReference type="SUPFAM" id="SSF53474">
    <property type="entry name" value="alpha/beta-Hydrolases"/>
    <property type="match status" value="1"/>
</dbReference>
<gene>
    <name evidence="2" type="ORF">Ga0061065_102339</name>
</gene>
<evidence type="ECO:0000259" key="1">
    <source>
        <dbReference type="Pfam" id="PF12697"/>
    </source>
</evidence>
<feature type="domain" description="AB hydrolase-1" evidence="1">
    <location>
        <begin position="18"/>
        <end position="256"/>
    </location>
</feature>
<dbReference type="RefSeq" id="WP_055461963.1">
    <property type="nucleotide sequence ID" value="NZ_CYHG01000002.1"/>
</dbReference>
<reference evidence="3" key="1">
    <citation type="submission" date="2015-08" db="EMBL/GenBank/DDBJ databases">
        <authorList>
            <person name="Varghese N."/>
        </authorList>
    </citation>
    <scope>NUCLEOTIDE SEQUENCE [LARGE SCALE GENOMIC DNA]</scope>
    <source>
        <strain evidence="3">JCM 18476</strain>
    </source>
</reference>
<organism evidence="2 3">
    <name type="scientific">Marinomonas fungiae</name>
    <dbReference type="NCBI Taxonomy" id="1137284"/>
    <lineage>
        <taxon>Bacteria</taxon>
        <taxon>Pseudomonadati</taxon>
        <taxon>Pseudomonadota</taxon>
        <taxon>Gammaproteobacteria</taxon>
        <taxon>Oceanospirillales</taxon>
        <taxon>Oceanospirillaceae</taxon>
        <taxon>Marinomonas</taxon>
    </lineage>
</organism>
<dbReference type="Pfam" id="PF12697">
    <property type="entry name" value="Abhydrolase_6"/>
    <property type="match status" value="1"/>
</dbReference>
<dbReference type="STRING" id="1137284.GCA_001418205_00844"/>
<dbReference type="EMBL" id="CYHG01000002">
    <property type="protein sequence ID" value="CUB03000.1"/>
    <property type="molecule type" value="Genomic_DNA"/>
</dbReference>
<protein>
    <submittedName>
        <fullName evidence="2">Pimeloyl-ACP methyl ester carboxylesterase</fullName>
    </submittedName>
</protein>